<keyword evidence="2" id="KW-1185">Reference proteome</keyword>
<organism evidence="1 2">
    <name type="scientific">Deinococcus hohokamensis</name>
    <dbReference type="NCBI Taxonomy" id="309883"/>
    <lineage>
        <taxon>Bacteria</taxon>
        <taxon>Thermotogati</taxon>
        <taxon>Deinococcota</taxon>
        <taxon>Deinococci</taxon>
        <taxon>Deinococcales</taxon>
        <taxon>Deinococcaceae</taxon>
        <taxon>Deinococcus</taxon>
    </lineage>
</organism>
<dbReference type="Proteomes" id="UP001595952">
    <property type="component" value="Unassembled WGS sequence"/>
</dbReference>
<dbReference type="EMBL" id="JBHSEI010000002">
    <property type="protein sequence ID" value="MFC4637780.1"/>
    <property type="molecule type" value="Genomic_DNA"/>
</dbReference>
<sequence length="218" mass="24205">MGLAITARIRLTAIDLDDCLDDAGEVTAPAQAVLTTFLGAYVERSPSGRGLHVLVRGSCPSGWRRQPSVEIIDHGFLTVTGHGFPFPHSRLAYDEGDLRAWHAAHAPQRVSESSRLGRPNSPPGEWFTRACQARNGAKFRALWNGHLAGCPTASEGDLQLLLLILYWWPEASDTELIWALLDSGRYRPKLCQEQYIERTIAAVRRLQAPREHDQSLSD</sequence>
<evidence type="ECO:0000313" key="1">
    <source>
        <dbReference type="EMBL" id="MFC4637780.1"/>
    </source>
</evidence>
<reference evidence="2" key="1">
    <citation type="journal article" date="2019" name="Int. J. Syst. Evol. Microbiol.">
        <title>The Global Catalogue of Microorganisms (GCM) 10K type strain sequencing project: providing services to taxonomists for standard genome sequencing and annotation.</title>
        <authorList>
            <consortium name="The Broad Institute Genomics Platform"/>
            <consortium name="The Broad Institute Genome Sequencing Center for Infectious Disease"/>
            <person name="Wu L."/>
            <person name="Ma J."/>
        </authorList>
    </citation>
    <scope>NUCLEOTIDE SEQUENCE [LARGE SCALE GENOMIC DNA]</scope>
    <source>
        <strain evidence="2">CCUG 55995</strain>
    </source>
</reference>
<name>A0ABV9I7V9_9DEIO</name>
<protein>
    <recommendedName>
        <fullName evidence="3">DNA primase/polymerase bifunctional N-terminal domain-containing protein</fullName>
    </recommendedName>
</protein>
<comment type="caution">
    <text evidence="1">The sequence shown here is derived from an EMBL/GenBank/DDBJ whole genome shotgun (WGS) entry which is preliminary data.</text>
</comment>
<proteinExistence type="predicted"/>
<evidence type="ECO:0008006" key="3">
    <source>
        <dbReference type="Google" id="ProtNLM"/>
    </source>
</evidence>
<evidence type="ECO:0000313" key="2">
    <source>
        <dbReference type="Proteomes" id="UP001595952"/>
    </source>
</evidence>
<accession>A0ABV9I7V9</accession>
<gene>
    <name evidence="1" type="ORF">ACFO0D_05440</name>
</gene>